<dbReference type="InterPro" id="IPR011545">
    <property type="entry name" value="DEAD/DEAH_box_helicase_dom"/>
</dbReference>
<dbReference type="SUPFAM" id="SSF52540">
    <property type="entry name" value="P-loop containing nucleoside triphosphate hydrolases"/>
    <property type="match status" value="2"/>
</dbReference>
<dbReference type="SMART" id="SM00491">
    <property type="entry name" value="HELICc2"/>
    <property type="match status" value="1"/>
</dbReference>
<keyword evidence="2" id="KW-0378">Hydrolase</keyword>
<protein>
    <submittedName>
        <fullName evidence="7">Helicase c2</fullName>
    </submittedName>
</protein>
<evidence type="ECO:0000256" key="2">
    <source>
        <dbReference type="ARBA" id="ARBA00022801"/>
    </source>
</evidence>
<dbReference type="InterPro" id="IPR045028">
    <property type="entry name" value="DinG/Rad3-like"/>
</dbReference>
<dbReference type="FunFam" id="3.40.50.300:FF:000466">
    <property type="entry name" value="ATP-dependent DNA helicase"/>
    <property type="match status" value="1"/>
</dbReference>
<proteinExistence type="inferred from homology"/>
<comment type="caution">
    <text evidence="7">The sequence shown here is derived from an EMBL/GenBank/DDBJ whole genome shotgun (WGS) entry which is preliminary data.</text>
</comment>
<reference evidence="7 8" key="1">
    <citation type="journal article" date="2014" name="ISME J.">
        <title>Candidatus Competibacter-lineage genomes retrieved from metagenomes reveal functional metabolic diversity.</title>
        <authorList>
            <person name="McIlroy S.J."/>
            <person name="Albertsen M."/>
            <person name="Andresen E.K."/>
            <person name="Saunders A.M."/>
            <person name="Kristiansen R."/>
            <person name="Stokholm-Bjerregaard M."/>
            <person name="Nielsen K.L."/>
            <person name="Nielsen P.H."/>
        </authorList>
    </citation>
    <scope>NUCLEOTIDE SEQUENCE [LARGE SCALE GENOMIC DNA]</scope>
    <source>
        <strain evidence="7 8">Run_B_J11</strain>
    </source>
</reference>
<gene>
    <name evidence="7" type="ORF">BN874_820005</name>
</gene>
<evidence type="ECO:0000256" key="4">
    <source>
        <dbReference type="ARBA" id="ARBA00038058"/>
    </source>
</evidence>
<feature type="coiled-coil region" evidence="5">
    <location>
        <begin position="312"/>
        <end position="339"/>
    </location>
</feature>
<dbReference type="GO" id="GO:0005524">
    <property type="term" value="F:ATP binding"/>
    <property type="evidence" value="ECO:0007669"/>
    <property type="project" value="UniProtKB-KW"/>
</dbReference>
<dbReference type="PANTHER" id="PTHR11472:SF34">
    <property type="entry name" value="REGULATOR OF TELOMERE ELONGATION HELICASE 1"/>
    <property type="match status" value="1"/>
</dbReference>
<organism evidence="7 8">
    <name type="scientific">Candidatus Contendobacter odensis Run_B_J11</name>
    <dbReference type="NCBI Taxonomy" id="1400861"/>
    <lineage>
        <taxon>Bacteria</taxon>
        <taxon>Pseudomonadati</taxon>
        <taxon>Pseudomonadota</taxon>
        <taxon>Gammaproteobacteria</taxon>
        <taxon>Candidatus Competibacteraceae</taxon>
        <taxon>Candidatus Contendibacter</taxon>
    </lineage>
</organism>
<evidence type="ECO:0000313" key="7">
    <source>
        <dbReference type="EMBL" id="CDH47447.1"/>
    </source>
</evidence>
<keyword evidence="8" id="KW-1185">Reference proteome</keyword>
<evidence type="ECO:0000256" key="3">
    <source>
        <dbReference type="ARBA" id="ARBA00022840"/>
    </source>
</evidence>
<dbReference type="GO" id="GO:0016818">
    <property type="term" value="F:hydrolase activity, acting on acid anhydrides, in phosphorus-containing anhydrides"/>
    <property type="evidence" value="ECO:0007669"/>
    <property type="project" value="InterPro"/>
</dbReference>
<evidence type="ECO:0000313" key="8">
    <source>
        <dbReference type="Proteomes" id="UP000019184"/>
    </source>
</evidence>
<dbReference type="PROSITE" id="PS51193">
    <property type="entry name" value="HELICASE_ATP_BIND_2"/>
    <property type="match status" value="1"/>
</dbReference>
<dbReference type="InterPro" id="IPR014013">
    <property type="entry name" value="Helic_SF1/SF2_ATP-bd_DinG/Rad3"/>
</dbReference>
<keyword evidence="3" id="KW-0067">ATP-binding</keyword>
<evidence type="ECO:0000259" key="6">
    <source>
        <dbReference type="PROSITE" id="PS51193"/>
    </source>
</evidence>
<dbReference type="GO" id="GO:0003676">
    <property type="term" value="F:nucleic acid binding"/>
    <property type="evidence" value="ECO:0007669"/>
    <property type="project" value="InterPro"/>
</dbReference>
<dbReference type="GO" id="GO:0006281">
    <property type="term" value="P:DNA repair"/>
    <property type="evidence" value="ECO:0007669"/>
    <property type="project" value="TreeGrafter"/>
</dbReference>
<accession>A0A7U7GG08</accession>
<dbReference type="Proteomes" id="UP000019184">
    <property type="component" value="Unassembled WGS sequence"/>
</dbReference>
<keyword evidence="7" id="KW-0347">Helicase</keyword>
<evidence type="ECO:0000256" key="5">
    <source>
        <dbReference type="SAM" id="Coils"/>
    </source>
</evidence>
<dbReference type="GO" id="GO:0003678">
    <property type="term" value="F:DNA helicase activity"/>
    <property type="evidence" value="ECO:0007669"/>
    <property type="project" value="TreeGrafter"/>
</dbReference>
<dbReference type="Pfam" id="PF13307">
    <property type="entry name" value="Helicase_C_2"/>
    <property type="match status" value="1"/>
</dbReference>
<dbReference type="PANTHER" id="PTHR11472">
    <property type="entry name" value="DNA REPAIR DEAD HELICASE RAD3/XP-D SUBFAMILY MEMBER"/>
    <property type="match status" value="1"/>
</dbReference>
<name>A0A7U7GG08_9GAMM</name>
<comment type="similarity">
    <text evidence="4">Belongs to the helicase family. DinG subfamily.</text>
</comment>
<dbReference type="AlphaFoldDB" id="A0A7U7GG08"/>
<dbReference type="Pfam" id="PF00270">
    <property type="entry name" value="DEAD"/>
    <property type="match status" value="1"/>
</dbReference>
<evidence type="ECO:0000256" key="1">
    <source>
        <dbReference type="ARBA" id="ARBA00022741"/>
    </source>
</evidence>
<sequence length="638" mass="70337">MDNMTELLGPDGPLARQVAGFAPRPQQQDMAAAVAAILNDSGTLIVEAGTGTGKTFAYLIPALLAGARVIISTGTRHLQDQLYYQDLPVVRQALKVPVKAALLKGRSNYLCRYRLQATEQEGRLPSLDQVAELRRIHAWAGRSQRGDITEIPDVPESSLIWPRVTSTVDNCLGQDCPQFDDCFLVKARREALAADVLVINHHLFCADLALKETAGFAELLPKAEAFILDEAHQLPEIASHFFGQSLSGRQLSELVRDTVVEQLREAADFVDLRRRAEALESAIPALRQGLGAADHRALWQEIAAQSAVVEAVSQLTEVLDRLREALKEAAQRGKGLENCHRRGEDLAQRLLTLTGPNSNPDQVRWFETRGRGFTLSLTPLDIAPVFQKQMTARPGAWIFTSATLAVGQGFEHFAARLGLQDYAALRLDSPFDFARNTLLYHPPELPDPGVSHYTAALLEAVLPVLEASRGRAFLLFTSYRALREAAAVLADRLAYPLLVQGDRPKTALLHQFRSLGNAVLLGTASFWEGVDVRGEALSCVIIDRLPFASPGDPVVQARIESLRQRGEDPFRCYQLPHAVITLKQGAGRLIRDVSDRGVLVLGDPRLLSKFYGRVFLDSLPPMPRTRKLERVQAFFALE</sequence>
<dbReference type="InterPro" id="IPR027417">
    <property type="entry name" value="P-loop_NTPase"/>
</dbReference>
<dbReference type="EMBL" id="CBTK010000301">
    <property type="protein sequence ID" value="CDH47447.1"/>
    <property type="molecule type" value="Genomic_DNA"/>
</dbReference>
<feature type="domain" description="Helicase ATP-binding" evidence="6">
    <location>
        <begin position="13"/>
        <end position="277"/>
    </location>
</feature>
<keyword evidence="1" id="KW-0547">Nucleotide-binding</keyword>
<dbReference type="InterPro" id="IPR006555">
    <property type="entry name" value="ATP-dep_Helicase_C"/>
</dbReference>
<keyword evidence="5" id="KW-0175">Coiled coil</keyword>
<dbReference type="Gene3D" id="3.40.50.300">
    <property type="entry name" value="P-loop containing nucleotide triphosphate hydrolases"/>
    <property type="match status" value="2"/>
</dbReference>